<organism evidence="3 4">
    <name type="scientific">Nonomuraea spiralis</name>
    <dbReference type="NCBI Taxonomy" id="46182"/>
    <lineage>
        <taxon>Bacteria</taxon>
        <taxon>Bacillati</taxon>
        <taxon>Actinomycetota</taxon>
        <taxon>Actinomycetes</taxon>
        <taxon>Streptosporangiales</taxon>
        <taxon>Streptosporangiaceae</taxon>
        <taxon>Nonomuraea</taxon>
    </lineage>
</organism>
<feature type="coiled-coil region" evidence="1">
    <location>
        <begin position="204"/>
        <end position="235"/>
    </location>
</feature>
<evidence type="ECO:0000313" key="4">
    <source>
        <dbReference type="Proteomes" id="UP001589647"/>
    </source>
</evidence>
<name>A0ABV5IQ66_9ACTN</name>
<evidence type="ECO:0000256" key="1">
    <source>
        <dbReference type="SAM" id="Coils"/>
    </source>
</evidence>
<comment type="caution">
    <text evidence="3">The sequence shown here is derived from an EMBL/GenBank/DDBJ whole genome shotgun (WGS) entry which is preliminary data.</text>
</comment>
<dbReference type="EMBL" id="JBHMEI010000039">
    <property type="protein sequence ID" value="MFB9206685.1"/>
    <property type="molecule type" value="Genomic_DNA"/>
</dbReference>
<dbReference type="Proteomes" id="UP001589647">
    <property type="component" value="Unassembled WGS sequence"/>
</dbReference>
<sequence>MTALHGSTAAVGEAGVRGDSVQFHGVIGMCGQSGGSGVAGVNDNGGDGVSGQGHNGVRGSSSADEGAGVMGHSSGVTGSGVLGVGESGHGVLGVGKGGAPGVKGINENPSALGVLGQGHIGVWGQSLNERGFGVFAVGGEAGVLAISNEPSGRGVEAISREGAGLYAQGSPAGLFQGDVRVNGVLNVQNVDVLGRITTVEQDLAKAIQQQVADLRNQHAAEVQRLTEAVAALTARVAALES</sequence>
<keyword evidence="4" id="KW-1185">Reference proteome</keyword>
<keyword evidence="1" id="KW-0175">Coiled coil</keyword>
<gene>
    <name evidence="3" type="ORF">ACFFV7_36205</name>
</gene>
<accession>A0ABV5IQ66</accession>
<feature type="region of interest" description="Disordered" evidence="2">
    <location>
        <begin position="41"/>
        <end position="71"/>
    </location>
</feature>
<evidence type="ECO:0000256" key="2">
    <source>
        <dbReference type="SAM" id="MobiDB-lite"/>
    </source>
</evidence>
<protein>
    <submittedName>
        <fullName evidence="3">Uncharacterized protein</fullName>
    </submittedName>
</protein>
<dbReference type="RefSeq" id="WP_189650736.1">
    <property type="nucleotide sequence ID" value="NZ_BMRC01000015.1"/>
</dbReference>
<evidence type="ECO:0000313" key="3">
    <source>
        <dbReference type="EMBL" id="MFB9206685.1"/>
    </source>
</evidence>
<reference evidence="3 4" key="1">
    <citation type="submission" date="2024-09" db="EMBL/GenBank/DDBJ databases">
        <authorList>
            <person name="Sun Q."/>
            <person name="Mori K."/>
        </authorList>
    </citation>
    <scope>NUCLEOTIDE SEQUENCE [LARGE SCALE GENOMIC DNA]</scope>
    <source>
        <strain evidence="3 4">CCM 3426</strain>
    </source>
</reference>
<feature type="compositionally biased region" description="Gly residues" evidence="2">
    <location>
        <begin position="41"/>
        <end position="56"/>
    </location>
</feature>
<proteinExistence type="predicted"/>